<dbReference type="SUPFAM" id="SSF52218">
    <property type="entry name" value="Flavoproteins"/>
    <property type="match status" value="1"/>
</dbReference>
<dbReference type="Pfam" id="PF12682">
    <property type="entry name" value="Flavodoxin_4"/>
    <property type="match status" value="1"/>
</dbReference>
<dbReference type="PROSITE" id="PS51257">
    <property type="entry name" value="PROKAR_LIPOPROTEIN"/>
    <property type="match status" value="1"/>
</dbReference>
<accession>A0ABQ0AZ80</accession>
<name>A0ABQ0AZ80_9FIRM</name>
<dbReference type="Gene3D" id="3.40.50.360">
    <property type="match status" value="1"/>
</dbReference>
<dbReference type="InterPro" id="IPR008254">
    <property type="entry name" value="Flavodoxin/NO_synth"/>
</dbReference>
<evidence type="ECO:0000313" key="3">
    <source>
        <dbReference type="EMBL" id="GAA6269343.1"/>
    </source>
</evidence>
<evidence type="ECO:0000259" key="2">
    <source>
        <dbReference type="Pfam" id="PF12682"/>
    </source>
</evidence>
<evidence type="ECO:0000313" key="4">
    <source>
        <dbReference type="Proteomes" id="UP001600894"/>
    </source>
</evidence>
<gene>
    <name evidence="3" type="ORF">F130042H8_24030</name>
</gene>
<dbReference type="PANTHER" id="PTHR39201:SF1">
    <property type="entry name" value="FLAVODOXIN-LIKE DOMAIN-CONTAINING PROTEIN"/>
    <property type="match status" value="1"/>
</dbReference>
<comment type="caution">
    <text evidence="3">The sequence shown here is derived from an EMBL/GenBank/DDBJ whole genome shotgun (WGS) entry which is preliminary data.</text>
</comment>
<dbReference type="Proteomes" id="UP001600894">
    <property type="component" value="Unassembled WGS sequence"/>
</dbReference>
<dbReference type="EMBL" id="BAABXL010000001">
    <property type="protein sequence ID" value="GAA6269343.1"/>
    <property type="molecule type" value="Genomic_DNA"/>
</dbReference>
<keyword evidence="4" id="KW-1185">Reference proteome</keyword>
<feature type="signal peptide" evidence="1">
    <location>
        <begin position="1"/>
        <end position="27"/>
    </location>
</feature>
<organism evidence="3 4">
    <name type="scientific">Enterocloster alcoholdehydrogenati</name>
    <dbReference type="NCBI Taxonomy" id="2547410"/>
    <lineage>
        <taxon>Bacteria</taxon>
        <taxon>Bacillati</taxon>
        <taxon>Bacillota</taxon>
        <taxon>Clostridia</taxon>
        <taxon>Lachnospirales</taxon>
        <taxon>Lachnospiraceae</taxon>
        <taxon>Enterocloster</taxon>
    </lineage>
</organism>
<protein>
    <submittedName>
        <fullName evidence="3">Flavodoxin</fullName>
    </submittedName>
</protein>
<feature type="chain" id="PRO_5047006099" evidence="1">
    <location>
        <begin position="28"/>
        <end position="227"/>
    </location>
</feature>
<evidence type="ECO:0000256" key="1">
    <source>
        <dbReference type="SAM" id="SignalP"/>
    </source>
</evidence>
<dbReference type="PANTHER" id="PTHR39201">
    <property type="entry name" value="EXPORTED PROTEIN-RELATED"/>
    <property type="match status" value="1"/>
</dbReference>
<dbReference type="RefSeq" id="WP_390470090.1">
    <property type="nucleotide sequence ID" value="NZ_BAABXL010000001.1"/>
</dbReference>
<proteinExistence type="predicted"/>
<dbReference type="InterPro" id="IPR029039">
    <property type="entry name" value="Flavoprotein-like_sf"/>
</dbReference>
<feature type="domain" description="Flavodoxin-like" evidence="2">
    <location>
        <begin position="80"/>
        <end position="222"/>
    </location>
</feature>
<reference evidence="3 4" key="1">
    <citation type="submission" date="2024-04" db="EMBL/GenBank/DDBJ databases">
        <title>Defined microbial consortia suppress multidrug-resistant proinflammatory Enterobacteriaceae via ecological control.</title>
        <authorList>
            <person name="Furuichi M."/>
            <person name="Kawaguchi T."/>
            <person name="Pust M."/>
            <person name="Yasuma K."/>
            <person name="Plichta D."/>
            <person name="Hasegawa N."/>
            <person name="Ohya T."/>
            <person name="Bhattarai S."/>
            <person name="Sasajima S."/>
            <person name="Aoto Y."/>
            <person name="Tuganbaev T."/>
            <person name="Yaginuma M."/>
            <person name="Ueda M."/>
            <person name="Okahashi N."/>
            <person name="Amafuji K."/>
            <person name="Kiridooshi Y."/>
            <person name="Sugita K."/>
            <person name="Strazar M."/>
            <person name="Skelly A."/>
            <person name="Suda W."/>
            <person name="Hattori M."/>
            <person name="Nakamoto N."/>
            <person name="Caballero S."/>
            <person name="Norman J."/>
            <person name="Olle B."/>
            <person name="Tanoue T."/>
            <person name="Arita M."/>
            <person name="Bucci V."/>
            <person name="Atarashi K."/>
            <person name="Xavier R."/>
            <person name="Honda K."/>
        </authorList>
    </citation>
    <scope>NUCLEOTIDE SEQUENCE [LARGE SCALE GENOMIC DNA]</scope>
    <source>
        <strain evidence="4">f13</strain>
    </source>
</reference>
<sequence>MAKKGILWLGMLWLSACLTACTSVSQAETSGNIEEAVEKQAEDTSRVLIAYFSRMGNTEYSDSVDATSSASIVEDEMGQYGTTEYMAEQIREITGGEIYLIETQDPYSEAFDLVVSQNHEEMETGTLPALKDKSLDMTEYDVIFIGYPIWATDAPMAIHSFLNAYNFEGKTIIPFCTHDGYGAGGSYTTIANLAPDAQVLEGLAVESGDVLHAQEQVKEWIDGLEIM</sequence>
<keyword evidence="1" id="KW-0732">Signal</keyword>